<keyword evidence="4" id="KW-1185">Reference proteome</keyword>
<dbReference type="EMBL" id="JBHLUU010000032">
    <property type="protein sequence ID" value="MFC0475738.1"/>
    <property type="molecule type" value="Genomic_DNA"/>
</dbReference>
<dbReference type="SUPFAM" id="SSF53756">
    <property type="entry name" value="UDP-Glycosyltransferase/glycogen phosphorylase"/>
    <property type="match status" value="1"/>
</dbReference>
<gene>
    <name evidence="3" type="ORF">ACFFHF_10840</name>
</gene>
<keyword evidence="1 3" id="KW-0808">Transferase</keyword>
<dbReference type="RefSeq" id="WP_377058113.1">
    <property type="nucleotide sequence ID" value="NZ_JBHLUU010000032.1"/>
</dbReference>
<keyword evidence="3" id="KW-0328">Glycosyltransferase</keyword>
<name>A0ABV6KV25_9BACI</name>
<accession>A0ABV6KV25</accession>
<protein>
    <submittedName>
        <fullName evidence="3">Glycosyltransferase</fullName>
        <ecNumber evidence="3">2.4.-.-</ecNumber>
    </submittedName>
</protein>
<dbReference type="Gene3D" id="3.40.50.2000">
    <property type="entry name" value="Glycogen Phosphorylase B"/>
    <property type="match status" value="1"/>
</dbReference>
<organism evidence="3 4">
    <name type="scientific">Robertmurraya beringensis</name>
    <dbReference type="NCBI Taxonomy" id="641660"/>
    <lineage>
        <taxon>Bacteria</taxon>
        <taxon>Bacillati</taxon>
        <taxon>Bacillota</taxon>
        <taxon>Bacilli</taxon>
        <taxon>Bacillales</taxon>
        <taxon>Bacillaceae</taxon>
        <taxon>Robertmurraya</taxon>
    </lineage>
</organism>
<dbReference type="PANTHER" id="PTHR46401">
    <property type="entry name" value="GLYCOSYLTRANSFERASE WBBK-RELATED"/>
    <property type="match status" value="1"/>
</dbReference>
<proteinExistence type="predicted"/>
<dbReference type="EC" id="2.4.-.-" evidence="3"/>
<dbReference type="Proteomes" id="UP001589738">
    <property type="component" value="Unassembled WGS sequence"/>
</dbReference>
<evidence type="ECO:0000256" key="1">
    <source>
        <dbReference type="ARBA" id="ARBA00022679"/>
    </source>
</evidence>
<evidence type="ECO:0000313" key="3">
    <source>
        <dbReference type="EMBL" id="MFC0475738.1"/>
    </source>
</evidence>
<evidence type="ECO:0000259" key="2">
    <source>
        <dbReference type="Pfam" id="PF00534"/>
    </source>
</evidence>
<sequence>MNIMVFDVPAESGGALSVLTDFYKEVMTNQNSGVKWIFVVSKPILDETDNIKVLRFPWIKKSLLHRIFFDYLVAPLLLRIYKVNRVLSLQNVTVPFSNIPQTLFVHNAIPFSDIKFSFKENKYLWFYQNIIGKKIMKSISNADKVLVQTEWMKRACIRDTGISSEKVEVKFPEIKIEVKKTFEYNGASPLVFFYPASAVEFKNHRLILEACRKLRKKNYRVVLTLNGDENASIKEIYRIVKKENLPISFIGNLNRDEVFEYYTNSVLIFPSYIETVGLPLLEAKLHNCFILASDCSFAHDMLDSYDMAFYFNPFNPKELANQMDYIIDKCRNGFRL</sequence>
<reference evidence="3 4" key="1">
    <citation type="submission" date="2024-09" db="EMBL/GenBank/DDBJ databases">
        <authorList>
            <person name="Sun Q."/>
            <person name="Mori K."/>
        </authorList>
    </citation>
    <scope>NUCLEOTIDE SEQUENCE [LARGE SCALE GENOMIC DNA]</scope>
    <source>
        <strain evidence="3 4">CGMCC 1.9126</strain>
    </source>
</reference>
<dbReference type="InterPro" id="IPR001296">
    <property type="entry name" value="Glyco_trans_1"/>
</dbReference>
<dbReference type="Pfam" id="PF00534">
    <property type="entry name" value="Glycos_transf_1"/>
    <property type="match status" value="1"/>
</dbReference>
<comment type="caution">
    <text evidence="3">The sequence shown here is derived from an EMBL/GenBank/DDBJ whole genome shotgun (WGS) entry which is preliminary data.</text>
</comment>
<feature type="domain" description="Glycosyl transferase family 1" evidence="2">
    <location>
        <begin position="189"/>
        <end position="328"/>
    </location>
</feature>
<dbReference type="PANTHER" id="PTHR46401:SF2">
    <property type="entry name" value="GLYCOSYLTRANSFERASE WBBK-RELATED"/>
    <property type="match status" value="1"/>
</dbReference>
<dbReference type="GO" id="GO:0016757">
    <property type="term" value="F:glycosyltransferase activity"/>
    <property type="evidence" value="ECO:0007669"/>
    <property type="project" value="UniProtKB-KW"/>
</dbReference>
<evidence type="ECO:0000313" key="4">
    <source>
        <dbReference type="Proteomes" id="UP001589738"/>
    </source>
</evidence>